<dbReference type="InterPro" id="IPR023828">
    <property type="entry name" value="Peptidase_S8_Ser-AS"/>
</dbReference>
<dbReference type="AlphaFoldDB" id="A0A563ENB2"/>
<dbReference type="OrthoDB" id="9795680at2"/>
<evidence type="ECO:0000256" key="6">
    <source>
        <dbReference type="PROSITE-ProRule" id="PRU01240"/>
    </source>
</evidence>
<dbReference type="InterPro" id="IPR036852">
    <property type="entry name" value="Peptidase_S8/S53_dom_sf"/>
</dbReference>
<dbReference type="Proteomes" id="UP000316639">
    <property type="component" value="Unassembled WGS sequence"/>
</dbReference>
<dbReference type="PRINTS" id="PR00723">
    <property type="entry name" value="SUBTILISIN"/>
</dbReference>
<dbReference type="InterPro" id="IPR022398">
    <property type="entry name" value="Peptidase_S8_His-AS"/>
</dbReference>
<evidence type="ECO:0000256" key="4">
    <source>
        <dbReference type="ARBA" id="ARBA00022825"/>
    </source>
</evidence>
<feature type="domain" description="Peptidase S8/S53" evidence="9">
    <location>
        <begin position="184"/>
        <end position="434"/>
    </location>
</feature>
<organism evidence="10 11">
    <name type="scientific">Lentzea tibetensis</name>
    <dbReference type="NCBI Taxonomy" id="2591470"/>
    <lineage>
        <taxon>Bacteria</taxon>
        <taxon>Bacillati</taxon>
        <taxon>Actinomycetota</taxon>
        <taxon>Actinomycetes</taxon>
        <taxon>Pseudonocardiales</taxon>
        <taxon>Pseudonocardiaceae</taxon>
        <taxon>Lentzea</taxon>
    </lineage>
</organism>
<evidence type="ECO:0000313" key="10">
    <source>
        <dbReference type="EMBL" id="TWP48121.1"/>
    </source>
</evidence>
<keyword evidence="11" id="KW-1185">Reference proteome</keyword>
<comment type="caution">
    <text evidence="10">The sequence shown here is derived from an EMBL/GenBank/DDBJ whole genome shotgun (WGS) entry which is preliminary data.</text>
</comment>
<dbReference type="InterPro" id="IPR000209">
    <property type="entry name" value="Peptidase_S8/S53_dom"/>
</dbReference>
<reference evidence="10 11" key="1">
    <citation type="submission" date="2019-07" db="EMBL/GenBank/DDBJ databases">
        <title>Lentzea xizangensis sp. nov., isolated from Qinghai-Tibetan Plateau Soils.</title>
        <authorList>
            <person name="Huang J."/>
        </authorList>
    </citation>
    <scope>NUCLEOTIDE SEQUENCE [LARGE SCALE GENOMIC DNA]</scope>
    <source>
        <strain evidence="10 11">FXJ1.1311</strain>
    </source>
</reference>
<evidence type="ECO:0000256" key="1">
    <source>
        <dbReference type="ARBA" id="ARBA00011073"/>
    </source>
</evidence>
<dbReference type="InterPro" id="IPR023827">
    <property type="entry name" value="Peptidase_S8_Asp-AS"/>
</dbReference>
<evidence type="ECO:0000256" key="3">
    <source>
        <dbReference type="ARBA" id="ARBA00022801"/>
    </source>
</evidence>
<gene>
    <name evidence="10" type="ORF">FKR81_29515</name>
</gene>
<feature type="active site" description="Charge relay system" evidence="5 6">
    <location>
        <position position="193"/>
    </location>
</feature>
<sequence length="1036" mass="109935">MHRKKTGALAALALLVGATTAAVAAPAQAAPLPSPSGEGSPVSITLITGDKLLVNAGGTVVNAQPAPGREHIPLSTTRENGRTHVVPVDVTPLLAAGKLDKRLFDVNTLLEFGYDDAHVNQLPLIIGGHGVMAARSAESWRALSTSPEMTGPGKIWLDGIRKPVLDRSAAQIGAPAAWREGITGRDVKVAVLDTGIDGNHPDLKGKEVAERNFTNDPDNTDKVGHGTHVASTVASTDSKYRGIAPDAQLMDGKVCETNQCADSAILEGMRWAAEQGADVVNLSLGGTDTPEIDPLEEAVNELSARYGTLFVIAAGNSGGKETVASPGSADAALTVGAVDRDDNIAPFSSRGPRVGDGAIKPDVTAPGVGIVAAKAGTTDHIAFSGTSMATPHVAGAAALLKQENPDWTGSQVKAALISSAKPTANLTPFEQGAGRIDVARAITQTVTAEPGNLHLGFQSFPHNDDKPLNKPVTYVNPTEDPITFAVSVKTSAPSGLFAAGTSTVTVPAGGKASVPVIADTRVSAAGGLFTAVVTATAGDLVLRTPVSVNSEVESYDVTFSYLDRDGKPTANYSPYLIGFDTDKRPSLYDPNGKITVRVPKGNYSTHASIRTGPNYDIVARPNLLITANTTVVLDARTTKPLEVTFPSETTGWPSGDISWVRSRNNLTAVNSMLFFGGFSNVGIAHLGDSLPDTEFSMSIGSQARLAGEELAYYRFAWERSGSLPTGFVRHPRKEDLARIENSIGQQEPGKQYYKGMYPVYQRGGLRTTSLFTVPGGAKPVEYVTTDSGWQPLVYQLGSGTFVFDVSQTGLPRTYRPSERVTERLNYAVFGPSIPTGLSMGRFNNTFYAYAPMLTDSGGGSGSSKQTSATSALYRNDVKVYETPRAGYAYTEVPSEAADFRLETHLTRPFEFSTEVSAKWTFRSAYTNGTYYTPVPMSVLRFTPKLDDANALRAGRLQRIPLVVEQQAGADQGRVRSIEVESSFDDGKTWRRAGVVGTSALIYHPDAEGYVSLRGRTTDTKGNTSEITIIRAYKVTR</sequence>
<dbReference type="PROSITE" id="PS00137">
    <property type="entry name" value="SUBTILASE_HIS"/>
    <property type="match status" value="1"/>
</dbReference>
<evidence type="ECO:0000256" key="8">
    <source>
        <dbReference type="SAM" id="SignalP"/>
    </source>
</evidence>
<feature type="signal peptide" evidence="8">
    <location>
        <begin position="1"/>
        <end position="29"/>
    </location>
</feature>
<keyword evidence="2 6" id="KW-0645">Protease</keyword>
<evidence type="ECO:0000256" key="7">
    <source>
        <dbReference type="RuleBase" id="RU003355"/>
    </source>
</evidence>
<dbReference type="Gene3D" id="3.40.50.200">
    <property type="entry name" value="Peptidase S8/S53 domain"/>
    <property type="match status" value="1"/>
</dbReference>
<feature type="active site" description="Charge relay system" evidence="5 6">
    <location>
        <position position="225"/>
    </location>
</feature>
<dbReference type="PROSITE" id="PS00138">
    <property type="entry name" value="SUBTILASE_SER"/>
    <property type="match status" value="1"/>
</dbReference>
<keyword evidence="4 6" id="KW-0720">Serine protease</keyword>
<dbReference type="PANTHER" id="PTHR43806">
    <property type="entry name" value="PEPTIDASE S8"/>
    <property type="match status" value="1"/>
</dbReference>
<feature type="chain" id="PRO_5021735190" evidence="8">
    <location>
        <begin position="30"/>
        <end position="1036"/>
    </location>
</feature>
<proteinExistence type="inferred from homology"/>
<accession>A0A563ENB2</accession>
<keyword evidence="8" id="KW-0732">Signal</keyword>
<evidence type="ECO:0000256" key="2">
    <source>
        <dbReference type="ARBA" id="ARBA00022670"/>
    </source>
</evidence>
<dbReference type="EMBL" id="VOBR01000022">
    <property type="protein sequence ID" value="TWP48121.1"/>
    <property type="molecule type" value="Genomic_DNA"/>
</dbReference>
<dbReference type="InterPro" id="IPR015500">
    <property type="entry name" value="Peptidase_S8_subtilisin-rel"/>
</dbReference>
<dbReference type="PROSITE" id="PS00136">
    <property type="entry name" value="SUBTILASE_ASP"/>
    <property type="match status" value="1"/>
</dbReference>
<name>A0A563ENB2_9PSEU</name>
<protein>
    <submittedName>
        <fullName evidence="10">S8 family serine peptidase</fullName>
    </submittedName>
</protein>
<dbReference type="GO" id="GO:0006508">
    <property type="term" value="P:proteolysis"/>
    <property type="evidence" value="ECO:0007669"/>
    <property type="project" value="UniProtKB-KW"/>
</dbReference>
<keyword evidence="3 6" id="KW-0378">Hydrolase</keyword>
<dbReference type="PANTHER" id="PTHR43806:SF11">
    <property type="entry name" value="CEREVISIN-RELATED"/>
    <property type="match status" value="1"/>
</dbReference>
<feature type="active site" description="Charge relay system" evidence="5 6">
    <location>
        <position position="387"/>
    </location>
</feature>
<dbReference type="GO" id="GO:0004252">
    <property type="term" value="F:serine-type endopeptidase activity"/>
    <property type="evidence" value="ECO:0007669"/>
    <property type="project" value="UniProtKB-UniRule"/>
</dbReference>
<evidence type="ECO:0000256" key="5">
    <source>
        <dbReference type="PIRSR" id="PIRSR615500-1"/>
    </source>
</evidence>
<dbReference type="Pfam" id="PF00082">
    <property type="entry name" value="Peptidase_S8"/>
    <property type="match status" value="1"/>
</dbReference>
<comment type="similarity">
    <text evidence="1 6 7">Belongs to the peptidase S8 family.</text>
</comment>
<evidence type="ECO:0000259" key="9">
    <source>
        <dbReference type="Pfam" id="PF00082"/>
    </source>
</evidence>
<dbReference type="InterPro" id="IPR050131">
    <property type="entry name" value="Peptidase_S8_subtilisin-like"/>
</dbReference>
<evidence type="ECO:0000313" key="11">
    <source>
        <dbReference type="Proteomes" id="UP000316639"/>
    </source>
</evidence>
<dbReference type="SUPFAM" id="SSF52743">
    <property type="entry name" value="Subtilisin-like"/>
    <property type="match status" value="1"/>
</dbReference>
<dbReference type="PROSITE" id="PS51892">
    <property type="entry name" value="SUBTILASE"/>
    <property type="match status" value="1"/>
</dbReference>